<dbReference type="OrthoDB" id="5194370at2"/>
<sequence length="480" mass="50962">MRAFGRSLSDFGSLFELEKQLLAACQKGDVAQGDVECPEHATSQNKVRAGFIRFLLLGAEDGIAIHENGIQLGKAFIVGALDLRSATVAYAFTLRSCTLTRITAFSGAQFKQTVSLYGSQLKGLKAYGMSVRGDFIAKKIHTTHSVNISAVSVYGNVSFSGAQLKTGSTISLSGTDAVIKGGFFLADGFTADGLVKVVGAEVGGQFNCRAGTFLNEEVALDATSIKAGRGVFLQGGFKSYSEILFIAASVNGQISAKDATLSCKHGVTLTADRLRLNGNIYFDKGFTSEGRVSLCGAVVEGQLNCSGAVFTGSEQALLANNLHLTGVANLGGGFSAKGTVSFNGARFESDLKFTGAVRIGKLLAVRACIKGALNMVDIKNRINKVSLAGTYAAVLNDDAASWGNHLVLNGFVYDFIDVLNTMTVNERVNWLKKQYVRSSKNNEKMKDESPAFVPQPWQQLKTVLGSVRKVLSQAPHSAGQ</sequence>
<dbReference type="Proteomes" id="UP000317901">
    <property type="component" value="Unassembled WGS sequence"/>
</dbReference>
<dbReference type="EMBL" id="VFIP01000060">
    <property type="protein sequence ID" value="TWR83108.1"/>
    <property type="molecule type" value="Genomic_DNA"/>
</dbReference>
<proteinExistence type="predicted"/>
<evidence type="ECO:0008006" key="3">
    <source>
        <dbReference type="Google" id="ProtNLM"/>
    </source>
</evidence>
<name>A0A5C5PSF4_9PSED</name>
<reference evidence="1 2" key="1">
    <citation type="submission" date="2019-06" db="EMBL/GenBank/DDBJ databases">
        <title>Pseudomonas bimorpha sp. nov. isolated from bovine raw milk and skim milk concentrate.</title>
        <authorList>
            <person name="Hofmann K."/>
            <person name="Huptas C."/>
            <person name="Doll E."/>
            <person name="Scherer S."/>
            <person name="Wenning M."/>
        </authorList>
    </citation>
    <scope>NUCLEOTIDE SEQUENCE [LARGE SCALE GENOMIC DNA]</scope>
    <source>
        <strain evidence="1 2">DSM 108990</strain>
    </source>
</reference>
<evidence type="ECO:0000313" key="1">
    <source>
        <dbReference type="EMBL" id="TWR83108.1"/>
    </source>
</evidence>
<evidence type="ECO:0000313" key="2">
    <source>
        <dbReference type="Proteomes" id="UP000317901"/>
    </source>
</evidence>
<dbReference type="AlphaFoldDB" id="A0A5C5PSF4"/>
<protein>
    <recommendedName>
        <fullName evidence="3">Oxidoreductase</fullName>
    </recommendedName>
</protein>
<comment type="caution">
    <text evidence="1">The sequence shown here is derived from an EMBL/GenBank/DDBJ whole genome shotgun (WGS) entry which is preliminary data.</text>
</comment>
<gene>
    <name evidence="1" type="ORF">FJD37_21260</name>
</gene>
<dbReference type="RefSeq" id="WP_146427379.1">
    <property type="nucleotide sequence ID" value="NZ_VFIP01000060.1"/>
</dbReference>
<organism evidence="1 2">
    <name type="scientific">Pseudomonas saxonica</name>
    <dbReference type="NCBI Taxonomy" id="2600598"/>
    <lineage>
        <taxon>Bacteria</taxon>
        <taxon>Pseudomonadati</taxon>
        <taxon>Pseudomonadota</taxon>
        <taxon>Gammaproteobacteria</taxon>
        <taxon>Pseudomonadales</taxon>
        <taxon>Pseudomonadaceae</taxon>
        <taxon>Pseudomonas</taxon>
    </lineage>
</organism>
<accession>A0A5C5PSF4</accession>